<evidence type="ECO:0000256" key="2">
    <source>
        <dbReference type="PROSITE-ProRule" id="PRU00504"/>
    </source>
</evidence>
<dbReference type="GO" id="GO:0008270">
    <property type="term" value="F:zinc ion binding"/>
    <property type="evidence" value="ECO:0007669"/>
    <property type="project" value="UniProtKB-KW"/>
</dbReference>
<dbReference type="Pfam" id="PF17170">
    <property type="entry name" value="DUF5128"/>
    <property type="match status" value="1"/>
</dbReference>
<accession>A0A8J6QV15</accession>
<dbReference type="SUPFAM" id="SSF54427">
    <property type="entry name" value="NTF2-like"/>
    <property type="match status" value="1"/>
</dbReference>
<organism evidence="5 6">
    <name type="scientific">Pelovirga terrestris</name>
    <dbReference type="NCBI Taxonomy" id="2771352"/>
    <lineage>
        <taxon>Bacteria</taxon>
        <taxon>Pseudomonadati</taxon>
        <taxon>Thermodesulfobacteriota</taxon>
        <taxon>Desulfuromonadia</taxon>
        <taxon>Geobacterales</taxon>
        <taxon>Geobacteraceae</taxon>
        <taxon>Pelovirga</taxon>
    </lineage>
</organism>
<dbReference type="PANTHER" id="PTHR24104">
    <property type="entry name" value="E3 UBIQUITIN-PROTEIN LIGASE NHLRC1-RELATED"/>
    <property type="match status" value="1"/>
</dbReference>
<dbReference type="InterPro" id="IPR050952">
    <property type="entry name" value="TRIM-NHL_E3_ligases"/>
</dbReference>
<dbReference type="Pfam" id="PF24125">
    <property type="entry name" value="Cds6_C"/>
    <property type="match status" value="1"/>
</dbReference>
<dbReference type="Gene3D" id="3.10.450.50">
    <property type="match status" value="1"/>
</dbReference>
<feature type="region of interest" description="Disordered" evidence="3">
    <location>
        <begin position="237"/>
        <end position="268"/>
    </location>
</feature>
<feature type="repeat" description="NHL" evidence="2">
    <location>
        <begin position="354"/>
        <end position="397"/>
    </location>
</feature>
<dbReference type="EMBL" id="JACWUN010000011">
    <property type="protein sequence ID" value="MBD1401090.1"/>
    <property type="molecule type" value="Genomic_DNA"/>
</dbReference>
<dbReference type="InterPro" id="IPR032710">
    <property type="entry name" value="NTF2-like_dom_sf"/>
</dbReference>
<dbReference type="InterPro" id="IPR011042">
    <property type="entry name" value="6-blade_b-propeller_TolB-like"/>
</dbReference>
<keyword evidence="6" id="KW-1185">Reference proteome</keyword>
<dbReference type="GO" id="GO:0000209">
    <property type="term" value="P:protein polyubiquitination"/>
    <property type="evidence" value="ECO:0007669"/>
    <property type="project" value="TreeGrafter"/>
</dbReference>
<name>A0A8J6QV15_9BACT</name>
<reference evidence="5" key="1">
    <citation type="submission" date="2020-09" db="EMBL/GenBank/DDBJ databases">
        <title>Pelobacter alkaliphilus sp. nov., a novel anaerobic arsenate-reducing bacterium from terrestrial mud volcano.</title>
        <authorList>
            <person name="Khomyakova M.A."/>
            <person name="Merkel A.Y."/>
            <person name="Slobodkin A.I."/>
        </authorList>
    </citation>
    <scope>NUCLEOTIDE SEQUENCE</scope>
    <source>
        <strain evidence="5">M08fum</strain>
    </source>
</reference>
<dbReference type="InterPro" id="IPR001258">
    <property type="entry name" value="NHL_repeat"/>
</dbReference>
<evidence type="ECO:0000313" key="5">
    <source>
        <dbReference type="EMBL" id="MBD1401090.1"/>
    </source>
</evidence>
<dbReference type="PANTHER" id="PTHR24104:SF25">
    <property type="entry name" value="PROTEIN LIN-41"/>
    <property type="match status" value="1"/>
</dbReference>
<dbReference type="AlphaFoldDB" id="A0A8J6QV15"/>
<gene>
    <name evidence="5" type="ORF">ICT70_10425</name>
</gene>
<dbReference type="PROSITE" id="PS51125">
    <property type="entry name" value="NHL"/>
    <property type="match status" value="2"/>
</dbReference>
<dbReference type="Gene3D" id="2.120.10.30">
    <property type="entry name" value="TolB, C-terminal domain"/>
    <property type="match status" value="2"/>
</dbReference>
<sequence length="587" mass="65026">MNVMSSEMMCESIKTTRTAAVLSRGIRRILSAGVVVMLCCGLLVALAGTAVAQIPLRSVAQLTVDDEGRALNYPSIVFYDSQEDEIYLVNGGTSRVVVYGADFFPAVSIGVGRGVEAPRRGAVQKNGDVYLLQVRNVRSERPRITVLSGAFFIKQEFFLDTIADEPDFSPRSIAISKDGLIYVASTTTRGALVLDAQGNYLRHLRPLDKVAGEERGGGDDEAAAAEVEAQTSAIVSVPGQPSAAADIPEQFRPRPARPGRSRPDPAADLLNPVRVNDVKIDGRGRIYLLSAETSKVYVYDAAERFLFSFGSKGGTPRNLSQPRSLVIDDQRELIYIADYMRHSILAYSLEGRYLFEFGGRGVGPGWFNFPEDMTINNQGQLVIADLFNRRVQVLEVLYEEFPPSLKALVMPDQQEITVTGTLPAVPASVTLFETDEGQPLEPTAEDIWSVIAGESLIEEDVVAGALSAEIEQEPVAIFLKRWANAWSEQEVELYLGCYAADFVPMGEVSRDEWEIQRRERLNRSAAIAVTLDQIRIVRDDGDQVRVEVVQDYRSDSYSDRTRKIFELQYEDDGWKIFRERSVEVLGD</sequence>
<evidence type="ECO:0000259" key="4">
    <source>
        <dbReference type="Pfam" id="PF24125"/>
    </source>
</evidence>
<comment type="caution">
    <text evidence="5">The sequence shown here is derived from an EMBL/GenBank/DDBJ whole genome shotgun (WGS) entry which is preliminary data.</text>
</comment>
<evidence type="ECO:0000256" key="3">
    <source>
        <dbReference type="SAM" id="MobiDB-lite"/>
    </source>
</evidence>
<dbReference type="GO" id="GO:0043161">
    <property type="term" value="P:proteasome-mediated ubiquitin-dependent protein catabolic process"/>
    <property type="evidence" value="ECO:0007669"/>
    <property type="project" value="TreeGrafter"/>
</dbReference>
<dbReference type="SUPFAM" id="SSF101898">
    <property type="entry name" value="NHL repeat"/>
    <property type="match status" value="1"/>
</dbReference>
<feature type="repeat" description="NHL" evidence="2">
    <location>
        <begin position="306"/>
        <end position="350"/>
    </location>
</feature>
<proteinExistence type="predicted"/>
<dbReference type="InterPro" id="IPR056203">
    <property type="entry name" value="Cds6_C"/>
</dbReference>
<feature type="domain" description="Cds6 C-terminal" evidence="4">
    <location>
        <begin position="478"/>
        <end position="579"/>
    </location>
</feature>
<dbReference type="GO" id="GO:0061630">
    <property type="term" value="F:ubiquitin protein ligase activity"/>
    <property type="evidence" value="ECO:0007669"/>
    <property type="project" value="TreeGrafter"/>
</dbReference>
<keyword evidence="1" id="KW-0677">Repeat</keyword>
<evidence type="ECO:0000256" key="1">
    <source>
        <dbReference type="ARBA" id="ARBA00022737"/>
    </source>
</evidence>
<protein>
    <submittedName>
        <fullName evidence="5">6-bladed beta-propeller</fullName>
    </submittedName>
</protein>
<dbReference type="Proteomes" id="UP000632828">
    <property type="component" value="Unassembled WGS sequence"/>
</dbReference>
<evidence type="ECO:0000313" key="6">
    <source>
        <dbReference type="Proteomes" id="UP000632828"/>
    </source>
</evidence>